<dbReference type="InterPro" id="IPR036047">
    <property type="entry name" value="F-box-like_dom_sf"/>
</dbReference>
<organism evidence="3 4">
    <name type="scientific">Pisum sativum</name>
    <name type="common">Garden pea</name>
    <name type="synonym">Lathyrus oleraceus</name>
    <dbReference type="NCBI Taxonomy" id="3888"/>
    <lineage>
        <taxon>Eukaryota</taxon>
        <taxon>Viridiplantae</taxon>
        <taxon>Streptophyta</taxon>
        <taxon>Embryophyta</taxon>
        <taxon>Tracheophyta</taxon>
        <taxon>Spermatophyta</taxon>
        <taxon>Magnoliopsida</taxon>
        <taxon>eudicotyledons</taxon>
        <taxon>Gunneridae</taxon>
        <taxon>Pentapetalae</taxon>
        <taxon>rosids</taxon>
        <taxon>fabids</taxon>
        <taxon>Fabales</taxon>
        <taxon>Fabaceae</taxon>
        <taxon>Papilionoideae</taxon>
        <taxon>50 kb inversion clade</taxon>
        <taxon>NPAAA clade</taxon>
        <taxon>Hologalegina</taxon>
        <taxon>IRL clade</taxon>
        <taxon>Fabeae</taxon>
        <taxon>Lathyrus</taxon>
    </lineage>
</organism>
<name>A0A9D4WNV9_PEA</name>
<keyword evidence="4" id="KW-1185">Reference proteome</keyword>
<dbReference type="InterPro" id="IPR001810">
    <property type="entry name" value="F-box_dom"/>
</dbReference>
<dbReference type="PANTHER" id="PTHR34145">
    <property type="entry name" value="OS02G0105600 PROTEIN"/>
    <property type="match status" value="1"/>
</dbReference>
<proteinExistence type="predicted"/>
<feature type="domain" description="F-box" evidence="1">
    <location>
        <begin position="13"/>
        <end position="42"/>
    </location>
</feature>
<accession>A0A9D4WNV9</accession>
<dbReference type="EMBL" id="JAMSHJ010000005">
    <property type="protein sequence ID" value="KAI5404155.1"/>
    <property type="molecule type" value="Genomic_DNA"/>
</dbReference>
<evidence type="ECO:0000313" key="3">
    <source>
        <dbReference type="EMBL" id="KAI5404155.1"/>
    </source>
</evidence>
<dbReference type="Pfam" id="PF00646">
    <property type="entry name" value="F-box"/>
    <property type="match status" value="1"/>
</dbReference>
<dbReference type="InterPro" id="IPR053772">
    <property type="entry name" value="At1g61320/At1g61330-like"/>
</dbReference>
<gene>
    <name evidence="3" type="ORF">KIW84_051338</name>
</gene>
<dbReference type="Gramene" id="Psat05G0133800-T1">
    <property type="protein sequence ID" value="KAI5404155.1"/>
    <property type="gene ID" value="KIW84_051338"/>
</dbReference>
<comment type="caution">
    <text evidence="3">The sequence shown here is derived from an EMBL/GenBank/DDBJ whole genome shotgun (WGS) entry which is preliminary data.</text>
</comment>
<evidence type="ECO:0000259" key="1">
    <source>
        <dbReference type="Pfam" id="PF00646"/>
    </source>
</evidence>
<dbReference type="Gene3D" id="3.80.10.10">
    <property type="entry name" value="Ribonuclease Inhibitor"/>
    <property type="match status" value="1"/>
</dbReference>
<evidence type="ECO:0000259" key="2">
    <source>
        <dbReference type="Pfam" id="PF23622"/>
    </source>
</evidence>
<dbReference type="InterPro" id="IPR055357">
    <property type="entry name" value="LRR_At1g61320_AtMIF1"/>
</dbReference>
<dbReference type="SUPFAM" id="SSF52047">
    <property type="entry name" value="RNI-like"/>
    <property type="match status" value="1"/>
</dbReference>
<feature type="domain" description="At1g61320/AtMIF1 LRR" evidence="2">
    <location>
        <begin position="109"/>
        <end position="266"/>
    </location>
</feature>
<sequence>MNTVKKIKSESTELPDCIISYIFSKVSLKNLVKTSALSKQWYLEWGLRKDLNFDLHNMFDYNPITDLPIAFPLFQQLQSQFAASLDNFMQKYPGDMISSIRVNFPLCVDHTYALDGLVHKGVLKGANRIELLLPYTYKTDKSDLKIRPYLFPSLSGPNSLTYLRLRNCHIATMEFSWLKNLRTLVLTHVPLKQNSLPDMCFNCIRLENFTLNQCRFLSDIKITSPTLLHLKIYCGGRFWTNNLDIIASNLLSLEYSSKFYTHIYHKVNINSPMLSKLTYTCGKIFNLSFLD</sequence>
<dbReference type="Pfam" id="PF23622">
    <property type="entry name" value="LRR_At1g61320_AtMIF1"/>
    <property type="match status" value="1"/>
</dbReference>
<dbReference type="Proteomes" id="UP001058974">
    <property type="component" value="Chromosome 5"/>
</dbReference>
<dbReference type="InterPro" id="IPR032675">
    <property type="entry name" value="LRR_dom_sf"/>
</dbReference>
<dbReference type="PANTHER" id="PTHR34145:SF28">
    <property type="entry name" value="F-BOX DOMAIN-CONTAINING PROTEIN"/>
    <property type="match status" value="1"/>
</dbReference>
<reference evidence="3 4" key="1">
    <citation type="journal article" date="2022" name="Nat. Genet.">
        <title>Improved pea reference genome and pan-genome highlight genomic features and evolutionary characteristics.</title>
        <authorList>
            <person name="Yang T."/>
            <person name="Liu R."/>
            <person name="Luo Y."/>
            <person name="Hu S."/>
            <person name="Wang D."/>
            <person name="Wang C."/>
            <person name="Pandey M.K."/>
            <person name="Ge S."/>
            <person name="Xu Q."/>
            <person name="Li N."/>
            <person name="Li G."/>
            <person name="Huang Y."/>
            <person name="Saxena R.K."/>
            <person name="Ji Y."/>
            <person name="Li M."/>
            <person name="Yan X."/>
            <person name="He Y."/>
            <person name="Liu Y."/>
            <person name="Wang X."/>
            <person name="Xiang C."/>
            <person name="Varshney R.K."/>
            <person name="Ding H."/>
            <person name="Gao S."/>
            <person name="Zong X."/>
        </authorList>
    </citation>
    <scope>NUCLEOTIDE SEQUENCE [LARGE SCALE GENOMIC DNA]</scope>
    <source>
        <strain evidence="3 4">cv. Zhongwan 6</strain>
    </source>
</reference>
<protein>
    <submittedName>
        <fullName evidence="3">Uncharacterized protein</fullName>
    </submittedName>
</protein>
<dbReference type="SUPFAM" id="SSF81383">
    <property type="entry name" value="F-box domain"/>
    <property type="match status" value="1"/>
</dbReference>
<dbReference type="AlphaFoldDB" id="A0A9D4WNV9"/>
<evidence type="ECO:0000313" key="4">
    <source>
        <dbReference type="Proteomes" id="UP001058974"/>
    </source>
</evidence>